<feature type="signal peptide" evidence="2">
    <location>
        <begin position="1"/>
        <end position="27"/>
    </location>
</feature>
<evidence type="ECO:0000313" key="5">
    <source>
        <dbReference type="Proteomes" id="UP000515823"/>
    </source>
</evidence>
<reference evidence="4 5" key="1">
    <citation type="submission" date="2020-08" db="EMBL/GenBank/DDBJ databases">
        <authorList>
            <person name="Liu C."/>
            <person name="Sun Q."/>
        </authorList>
    </citation>
    <scope>NUCLEOTIDE SEQUENCE [LARGE SCALE GENOMIC DNA]</scope>
    <source>
        <strain evidence="4 5">NSJ-38</strain>
    </source>
</reference>
<dbReference type="InterPro" id="IPR000169">
    <property type="entry name" value="Pept_cys_AS"/>
</dbReference>
<keyword evidence="2" id="KW-0732">Signal</keyword>
<evidence type="ECO:0000259" key="3">
    <source>
        <dbReference type="SMART" id="SM00645"/>
    </source>
</evidence>
<sequence length="977" mass="108527">MVRKSKVIVSCFIACFVFLMLPCSVMAQPEEGDQQFEWKLEIEVPAADEADGGITPTAMDQAYFDYDADRPVYYDMLPAQFDLRKTGASTVIKNQSIWGSCWAFGALSSLESSALNEHGTSGTAEAAKPDYSEHQLAWFSYEPQSEYTQDSGQAGEGSQYTGMYRMDAGGNMLMAIAELAAWHGSASEENIPYSNSAGQVTRSGDWSLEQGARSWSDVHLQNADELPSPVNETSSLNGYVYNQAAVNAIKQAVMNHGAVAIAYYADQSSSGGGQDGTYFNYSNWAQYVDEYINPNHGVSIVGWDDTYAVENFNEGKQPPGPGAWLVKNSWGTNWGIDNTGYFYLSYYDRTVKQVTSFQADVPDANGGYKYDNIYQYDYLGLSSNSYMKPMNQAVSLANVFTAQAGEQLEAVSAVTLTPDSTVSIKVYKLDENADGPFGTKIACEKTMYIPYAGYHTVELDQPVLLHKGERFSIIETIQCDDGTFYLPLEVASNSRSVYQTAVCNNQESYLIAEGSYTDVAEMRPSYSNKLGNAMIKAFTTNLSEDAAPVLQSFSYEAYDKADSKLGGTLKLEVVSEEGVPNIALPQYTSYIRITNIELSGGAQESQVLIQINGKTYRIGENISREFLTADSNGNMPMRIITNSLPLGVNIKTYAFSFAVPDTRIVSADGNVSVIDKHSFLTSRVRMECNQITNSSDIKAMDELMRQYGADREFVIYDVSLSEYSEAGETFSIEVKIPDEFAKNEETKLFMVSNGALVEIAKCIGDSDMLSAEVSQFGRFVVSAVNREKLKSAGIYLAQYGGSTVVAGLVADAEAPQGLWYRWQVYSYETQSWYLLSDWNASEWVNWKPGKTGAYLLYGEIKDRKGNIVYDCIGYNHKEAYITGICQMPNPYGPGFMLGVSSNVNPNNELYYELSILDCTLYAQGKPAWIWTTGRTQIKGDTFWAVWQPKYGYYWTYFRVYDKYGNMLDDKCFGFSNI</sequence>
<dbReference type="InterPro" id="IPR038765">
    <property type="entry name" value="Papain-like_cys_pep_sf"/>
</dbReference>
<dbReference type="InterPro" id="IPR013128">
    <property type="entry name" value="Peptidase_C1A"/>
</dbReference>
<dbReference type="PROSITE" id="PS00139">
    <property type="entry name" value="THIOL_PROTEASE_CYS"/>
    <property type="match status" value="1"/>
</dbReference>
<evidence type="ECO:0000256" key="2">
    <source>
        <dbReference type="SAM" id="SignalP"/>
    </source>
</evidence>
<comment type="similarity">
    <text evidence="1">Belongs to the peptidase C1 family.</text>
</comment>
<keyword evidence="5" id="KW-1185">Reference proteome</keyword>
<feature type="domain" description="Peptidase C1A papain C-terminal" evidence="3">
    <location>
        <begin position="77"/>
        <end position="349"/>
    </location>
</feature>
<accession>A0A7G9G7T3</accession>
<dbReference type="GO" id="GO:0006508">
    <property type="term" value="P:proteolysis"/>
    <property type="evidence" value="ECO:0007669"/>
    <property type="project" value="InterPro"/>
</dbReference>
<dbReference type="KEGG" id="qdo:H9Q78_07080"/>
<dbReference type="InterPro" id="IPR000668">
    <property type="entry name" value="Peptidase_C1A_C"/>
</dbReference>
<gene>
    <name evidence="4" type="ORF">H9Q78_07080</name>
</gene>
<evidence type="ECO:0000256" key="1">
    <source>
        <dbReference type="ARBA" id="ARBA00008455"/>
    </source>
</evidence>
<dbReference type="PANTHER" id="PTHR12411">
    <property type="entry name" value="CYSTEINE PROTEASE FAMILY C1-RELATED"/>
    <property type="match status" value="1"/>
</dbReference>
<proteinExistence type="inferred from homology"/>
<dbReference type="CDD" id="cd02619">
    <property type="entry name" value="Peptidase_C1"/>
    <property type="match status" value="1"/>
</dbReference>
<dbReference type="Pfam" id="PF00112">
    <property type="entry name" value="Peptidase_C1"/>
    <property type="match status" value="2"/>
</dbReference>
<dbReference type="Pfam" id="PF18560">
    <property type="entry name" value="Lectin_like"/>
    <property type="match status" value="1"/>
</dbReference>
<dbReference type="RefSeq" id="WP_249304622.1">
    <property type="nucleotide sequence ID" value="NZ_CP060634.1"/>
</dbReference>
<protein>
    <recommendedName>
        <fullName evidence="3">Peptidase C1A papain C-terminal domain-containing protein</fullName>
    </recommendedName>
</protein>
<dbReference type="GO" id="GO:0008234">
    <property type="term" value="F:cysteine-type peptidase activity"/>
    <property type="evidence" value="ECO:0007669"/>
    <property type="project" value="InterPro"/>
</dbReference>
<organism evidence="4 5">
    <name type="scientific">Qiania dongpingensis</name>
    <dbReference type="NCBI Taxonomy" id="2763669"/>
    <lineage>
        <taxon>Bacteria</taxon>
        <taxon>Bacillati</taxon>
        <taxon>Bacillota</taxon>
        <taxon>Clostridia</taxon>
        <taxon>Lachnospirales</taxon>
        <taxon>Lachnospiraceae</taxon>
        <taxon>Qiania</taxon>
    </lineage>
</organism>
<dbReference type="EMBL" id="CP060634">
    <property type="protein sequence ID" value="QNM06865.1"/>
    <property type="molecule type" value="Genomic_DNA"/>
</dbReference>
<dbReference type="Proteomes" id="UP000515823">
    <property type="component" value="Chromosome"/>
</dbReference>
<evidence type="ECO:0000313" key="4">
    <source>
        <dbReference type="EMBL" id="QNM06865.1"/>
    </source>
</evidence>
<name>A0A7G9G7T3_9FIRM</name>
<dbReference type="InterPro" id="IPR040528">
    <property type="entry name" value="Lectin-like"/>
</dbReference>
<feature type="chain" id="PRO_5028979994" description="Peptidase C1A papain C-terminal domain-containing protein" evidence="2">
    <location>
        <begin position="28"/>
        <end position="977"/>
    </location>
</feature>
<dbReference type="SMART" id="SM00645">
    <property type="entry name" value="Pept_C1"/>
    <property type="match status" value="1"/>
</dbReference>
<dbReference type="Gene3D" id="3.90.70.10">
    <property type="entry name" value="Cysteine proteinases"/>
    <property type="match status" value="1"/>
</dbReference>
<dbReference type="AlphaFoldDB" id="A0A7G9G7T3"/>
<dbReference type="SUPFAM" id="SSF54001">
    <property type="entry name" value="Cysteine proteinases"/>
    <property type="match status" value="1"/>
</dbReference>